<evidence type="ECO:0000259" key="5">
    <source>
        <dbReference type="PROSITE" id="PS50021"/>
    </source>
</evidence>
<dbReference type="Gene3D" id="1.10.418.10">
    <property type="entry name" value="Calponin-like domain"/>
    <property type="match status" value="1"/>
</dbReference>
<feature type="compositionally biased region" description="Polar residues" evidence="4">
    <location>
        <begin position="181"/>
        <end position="202"/>
    </location>
</feature>
<dbReference type="SMART" id="SM00033">
    <property type="entry name" value="CH"/>
    <property type="match status" value="1"/>
</dbReference>
<dbReference type="PROSITE" id="PS50021">
    <property type="entry name" value="CH"/>
    <property type="match status" value="1"/>
</dbReference>
<organism evidence="6 7">
    <name type="scientific">Popillia japonica</name>
    <name type="common">Japanese beetle</name>
    <dbReference type="NCBI Taxonomy" id="7064"/>
    <lineage>
        <taxon>Eukaryota</taxon>
        <taxon>Metazoa</taxon>
        <taxon>Ecdysozoa</taxon>
        <taxon>Arthropoda</taxon>
        <taxon>Hexapoda</taxon>
        <taxon>Insecta</taxon>
        <taxon>Pterygota</taxon>
        <taxon>Neoptera</taxon>
        <taxon>Endopterygota</taxon>
        <taxon>Coleoptera</taxon>
        <taxon>Polyphaga</taxon>
        <taxon>Scarabaeiformia</taxon>
        <taxon>Scarabaeidae</taxon>
        <taxon>Rutelinae</taxon>
        <taxon>Popillia</taxon>
    </lineage>
</organism>
<feature type="compositionally biased region" description="Basic and acidic residues" evidence="4">
    <location>
        <begin position="129"/>
        <end position="162"/>
    </location>
</feature>
<evidence type="ECO:0000256" key="1">
    <source>
        <dbReference type="ARBA" id="ARBA00022553"/>
    </source>
</evidence>
<dbReference type="InterPro" id="IPR050540">
    <property type="entry name" value="F-actin_Monoox_Mical"/>
</dbReference>
<feature type="compositionally biased region" description="Polar residues" evidence="4">
    <location>
        <begin position="221"/>
        <end position="232"/>
    </location>
</feature>
<dbReference type="CDD" id="cd21200">
    <property type="entry name" value="CH_SMTN-like"/>
    <property type="match status" value="1"/>
</dbReference>
<dbReference type="InterPro" id="IPR036872">
    <property type="entry name" value="CH_dom_sf"/>
</dbReference>
<feature type="region of interest" description="Disordered" evidence="4">
    <location>
        <begin position="742"/>
        <end position="765"/>
    </location>
</feature>
<feature type="compositionally biased region" description="Basic and acidic residues" evidence="4">
    <location>
        <begin position="557"/>
        <end position="566"/>
    </location>
</feature>
<feature type="region of interest" description="Disordered" evidence="4">
    <location>
        <begin position="107"/>
        <end position="252"/>
    </location>
</feature>
<feature type="compositionally biased region" description="Basic and acidic residues" evidence="4">
    <location>
        <begin position="233"/>
        <end position="250"/>
    </location>
</feature>
<dbReference type="Pfam" id="PF00307">
    <property type="entry name" value="CH"/>
    <property type="match status" value="1"/>
</dbReference>
<gene>
    <name evidence="6" type="ORF">QE152_g4014</name>
</gene>
<feature type="compositionally biased region" description="Polar residues" evidence="4">
    <location>
        <begin position="567"/>
        <end position="600"/>
    </location>
</feature>
<name>A0AAW1MYD9_POPJA</name>
<feature type="region of interest" description="Disordered" evidence="4">
    <location>
        <begin position="404"/>
        <end position="424"/>
    </location>
</feature>
<dbReference type="SUPFAM" id="SSF47576">
    <property type="entry name" value="Calponin-homology domain, CH-domain"/>
    <property type="match status" value="1"/>
</dbReference>
<feature type="region of interest" description="Disordered" evidence="4">
    <location>
        <begin position="553"/>
        <end position="604"/>
    </location>
</feature>
<feature type="domain" description="Calponin-homology (CH)" evidence="5">
    <location>
        <begin position="775"/>
        <end position="881"/>
    </location>
</feature>
<keyword evidence="1" id="KW-0597">Phosphoprotein</keyword>
<evidence type="ECO:0000313" key="6">
    <source>
        <dbReference type="EMBL" id="KAK9752688.1"/>
    </source>
</evidence>
<comment type="caution">
    <text evidence="6">The sequence shown here is derived from an EMBL/GenBank/DDBJ whole genome shotgun (WGS) entry which is preliminary data.</text>
</comment>
<feature type="region of interest" description="Disordered" evidence="4">
    <location>
        <begin position="1"/>
        <end position="20"/>
    </location>
</feature>
<sequence>MSKEKIVIPPSLLNQQAQPQEKLTSPYIVKSVAQGSTVRKLSGQYDSLGNRDVYNPVNSDSKTQYGINKVYNKFTTQYKQKVPLYNEPKQQYAAKTVMNSDNQGKTVLYGDTTRSSEDKQQYYASSTRATDDYGFPRRSSIDKKHYGDVRRSSESDKQHYGDIGRFSEGVSRSSDCKEQYYPQTPATTTNAMQSYYESPSKLSSDDKQHNRKQKIDDDRQIYQTNVESPSKLSSDDKQHNRKQKIDDDRQIYQTNVVVSNNDKQYYDSPLYANTQEHPYNDDVPECDAPPKMFVPGENYSIQYENPPRTPVYSTECAVTQQSYDSPQTVVKSEEDAAKIADYHNRQQQIISRIQQVSPNVREPEVYREEPKYDDESHQYTSNYHFRPQMSPSKNPKCEIDREETENLFSNETRSPYSNYERQTSQESVKEYTAVSSKVMSGPVSQQAVTVQQNTPRSRDQHDMEFNLKTTLSKLSAFSDKQEKVATSSPVLERKTSLKQTPLVVYNNVKQRPSVCINDKPLSLELLDVNEKGEQILTSKFHIPIRRQSDNLTAAHSGGHELSKSESWHQICQQNQQTSNKPSPRASPSTRSVLRSKSSHSLAVPKQFEAGMSKTEMLEKKKTMEAYFGAALTKKDNKKISSSINRVKTSQKVSTQRQISGGGTTGLCRSKTLPDIVCLDKLDDTNIDAIFEDLFNSRTTTRTTTYTQGPVTTTSQVTTTKVTSQEQMKKPMSPFAKFRQLDKQNSLNSPPSTPKSPTAGGPLFKFTDPSLNQSANTVKQRLLQWCQMKTKEYENIQLDNFSTSWSDGMAFCALIHHFLPDSFDYNTLNPKNRRHNFTLAFRVADEKAGIAPLLDVDDMVAIRKPDWKCVFTYVQSIYRRFKDDD</sequence>
<keyword evidence="2" id="KW-0175">Coiled coil</keyword>
<evidence type="ECO:0000256" key="2">
    <source>
        <dbReference type="ARBA" id="ARBA00023054"/>
    </source>
</evidence>
<evidence type="ECO:0000313" key="7">
    <source>
        <dbReference type="Proteomes" id="UP001458880"/>
    </source>
</evidence>
<feature type="compositionally biased region" description="Polar residues" evidence="4">
    <location>
        <begin position="406"/>
        <end position="424"/>
    </location>
</feature>
<dbReference type="PANTHER" id="PTHR23167:SF88">
    <property type="entry name" value="CALPONIN-HOMOLOGY (CH) DOMAIN-CONTAINING PROTEIN"/>
    <property type="match status" value="1"/>
</dbReference>
<comment type="similarity">
    <text evidence="3">Belongs to the smoothelin family.</text>
</comment>
<keyword evidence="7" id="KW-1185">Reference proteome</keyword>
<dbReference type="InterPro" id="IPR001715">
    <property type="entry name" value="CH_dom"/>
</dbReference>
<evidence type="ECO:0000256" key="4">
    <source>
        <dbReference type="SAM" id="MobiDB-lite"/>
    </source>
</evidence>
<accession>A0AAW1MYD9</accession>
<dbReference type="AlphaFoldDB" id="A0AAW1MYD9"/>
<feature type="compositionally biased region" description="Basic and acidic residues" evidence="4">
    <location>
        <begin position="203"/>
        <end position="220"/>
    </location>
</feature>
<proteinExistence type="inferred from homology"/>
<protein>
    <submittedName>
        <fullName evidence="6">Calponin homology (CH) domain</fullName>
    </submittedName>
</protein>
<dbReference type="FunFam" id="1.10.418.10:FF:000009">
    <property type="entry name" value="smoothelin isoform X2"/>
    <property type="match status" value="1"/>
</dbReference>
<dbReference type="Proteomes" id="UP001458880">
    <property type="component" value="Unassembled WGS sequence"/>
</dbReference>
<evidence type="ECO:0000256" key="3">
    <source>
        <dbReference type="ARBA" id="ARBA00061655"/>
    </source>
</evidence>
<dbReference type="PANTHER" id="PTHR23167">
    <property type="entry name" value="CALPONIN HOMOLOGY DOMAIN-CONTAINING PROTEIN DDB_G0272472-RELATED"/>
    <property type="match status" value="1"/>
</dbReference>
<reference evidence="6 7" key="1">
    <citation type="journal article" date="2024" name="BMC Genomics">
        <title>De novo assembly and annotation of Popillia japonica's genome with initial clues to its potential as an invasive pest.</title>
        <authorList>
            <person name="Cucini C."/>
            <person name="Boschi S."/>
            <person name="Funari R."/>
            <person name="Cardaioli E."/>
            <person name="Iannotti N."/>
            <person name="Marturano G."/>
            <person name="Paoli F."/>
            <person name="Bruttini M."/>
            <person name="Carapelli A."/>
            <person name="Frati F."/>
            <person name="Nardi F."/>
        </authorList>
    </citation>
    <scope>NUCLEOTIDE SEQUENCE [LARGE SCALE GENOMIC DNA]</scope>
    <source>
        <strain evidence="6">DMR45628</strain>
    </source>
</reference>
<dbReference type="EMBL" id="JASPKY010000018">
    <property type="protein sequence ID" value="KAK9752688.1"/>
    <property type="molecule type" value="Genomic_DNA"/>
</dbReference>